<keyword evidence="5" id="KW-0573">Peptidoglycan synthesis</keyword>
<evidence type="ECO:0000256" key="2">
    <source>
        <dbReference type="ARBA" id="ARBA00009943"/>
    </source>
</evidence>
<dbReference type="Proteomes" id="UP000531840">
    <property type="component" value="Unassembled WGS sequence"/>
</dbReference>
<dbReference type="EMBL" id="JACBYF010000037">
    <property type="protein sequence ID" value="NYS48158.1"/>
    <property type="molecule type" value="Genomic_DNA"/>
</dbReference>
<dbReference type="EC" id="2.3.2.16" evidence="8"/>
<evidence type="ECO:0000256" key="7">
    <source>
        <dbReference type="ARBA" id="ARBA00023316"/>
    </source>
</evidence>
<keyword evidence="13" id="KW-1185">Reference proteome</keyword>
<protein>
    <recommendedName>
        <fullName evidence="9">Lipid II:glycine glycyltransferase</fullName>
        <ecNumber evidence="8">2.3.2.16</ecNumber>
    </recommendedName>
    <alternativeName>
        <fullName evidence="10">Factor essential for expression of methicillin resistance X</fullName>
    </alternativeName>
</protein>
<dbReference type="InterPro" id="IPR016181">
    <property type="entry name" value="Acyl_CoA_acyltransferase"/>
</dbReference>
<sequence>MKFIDDINLKEYNDFVTSNYNCNIFQSPQWVDVKNTWGYKRVAVVDNSDNILATAQILIRKGLWYLPRGPIMDYKNKDVLSFFLRELKIYAKRNKAKLLKIDIPEILKSAKLSEFKNTASKDNSKEILKIFNKERFKHKGFTLNMSDTIQPRFEVVSELDENYFTSLPKDTRRLIRDADKKFVVVEKKQVDNLDDFMYTLHCTEKRKGITLRSKDYFENFFELYKDDIIMYVSYINVPQSLKLCEEKVKELNLELESLGEKSPKKQHKLKEQIVSVNKIIELLSSLEYDKEKSIISSSFTVVYGNYAEMIYAGMDERFLKLPAQYKVYEESMKDAYSKGVKSFSTGGIEGTLDDSLLLFKSKFNPNIVEHYGEFDYAISKTYKLLYDYGLPLRRKLLKLLKK</sequence>
<keyword evidence="6" id="KW-0012">Acyltransferase</keyword>
<dbReference type="PANTHER" id="PTHR36174:SF1">
    <property type="entry name" value="LIPID II:GLYCINE GLYCYLTRANSFERASE"/>
    <property type="match status" value="1"/>
</dbReference>
<evidence type="ECO:0000256" key="9">
    <source>
        <dbReference type="ARBA" id="ARBA00040679"/>
    </source>
</evidence>
<organism evidence="12 13">
    <name type="scientific">Gemelliphila palaticanis</name>
    <dbReference type="NCBI Taxonomy" id="81950"/>
    <lineage>
        <taxon>Bacteria</taxon>
        <taxon>Bacillati</taxon>
        <taxon>Bacillota</taxon>
        <taxon>Bacilli</taxon>
        <taxon>Bacillales</taxon>
        <taxon>Gemellaceae</taxon>
        <taxon>Gemelliphila</taxon>
    </lineage>
</organism>
<evidence type="ECO:0000256" key="11">
    <source>
        <dbReference type="ARBA" id="ARBA00048654"/>
    </source>
</evidence>
<proteinExistence type="inferred from homology"/>
<dbReference type="PROSITE" id="PS51191">
    <property type="entry name" value="FEMABX"/>
    <property type="match status" value="1"/>
</dbReference>
<comment type="similarity">
    <text evidence="2">Belongs to the FemABX family.</text>
</comment>
<name>A0ABX2T0I2_9BACL</name>
<dbReference type="Gene3D" id="3.40.630.30">
    <property type="match status" value="2"/>
</dbReference>
<evidence type="ECO:0000256" key="10">
    <source>
        <dbReference type="ARBA" id="ARBA00042933"/>
    </source>
</evidence>
<keyword evidence="3" id="KW-0808">Transferase</keyword>
<dbReference type="RefSeq" id="WP_179941937.1">
    <property type="nucleotide sequence ID" value="NZ_JACBYF010000037.1"/>
</dbReference>
<evidence type="ECO:0000313" key="12">
    <source>
        <dbReference type="EMBL" id="NYS48158.1"/>
    </source>
</evidence>
<accession>A0ABX2T0I2</accession>
<evidence type="ECO:0000256" key="6">
    <source>
        <dbReference type="ARBA" id="ARBA00023315"/>
    </source>
</evidence>
<evidence type="ECO:0000256" key="5">
    <source>
        <dbReference type="ARBA" id="ARBA00022984"/>
    </source>
</evidence>
<evidence type="ECO:0000313" key="13">
    <source>
        <dbReference type="Proteomes" id="UP000531840"/>
    </source>
</evidence>
<keyword evidence="4" id="KW-0133">Cell shape</keyword>
<dbReference type="Pfam" id="PF02388">
    <property type="entry name" value="FemAB"/>
    <property type="match status" value="1"/>
</dbReference>
<dbReference type="PANTHER" id="PTHR36174">
    <property type="entry name" value="LIPID II:GLYCINE GLYCYLTRANSFERASE"/>
    <property type="match status" value="1"/>
</dbReference>
<evidence type="ECO:0000256" key="1">
    <source>
        <dbReference type="ARBA" id="ARBA00004496"/>
    </source>
</evidence>
<comment type="subcellular location">
    <subcellularLocation>
        <location evidence="1">Cytoplasm</location>
    </subcellularLocation>
</comment>
<comment type="catalytic activity">
    <reaction evidence="11">
        <text>beta-D-GlcNAc-(1-&gt;4)-Mur2Ac(oyl-L-Ala-D-isoglutaminyl-L-Lys-D-Ala-D-Ala)-di-trans,octa-cis-undecaprenyl diphosphate + glycyl-tRNA(Gly) = beta-D-GlcNAc-(1-&gt;4)-Mur2Ac(oyl-L-Ala-D-isoglutaminyl-L-Lys-(N(6)-Gly)-D-Ala-D-Ala)-di-trans,octa-cis-undecaprenyl diphosphate + tRNA(Gly) + H(+)</text>
        <dbReference type="Rhea" id="RHEA:30435"/>
        <dbReference type="Rhea" id="RHEA-COMP:9664"/>
        <dbReference type="Rhea" id="RHEA-COMP:9683"/>
        <dbReference type="ChEBI" id="CHEBI:15378"/>
        <dbReference type="ChEBI" id="CHEBI:62233"/>
        <dbReference type="ChEBI" id="CHEBI:62234"/>
        <dbReference type="ChEBI" id="CHEBI:78442"/>
        <dbReference type="ChEBI" id="CHEBI:78522"/>
        <dbReference type="EC" id="2.3.2.16"/>
    </reaction>
</comment>
<gene>
    <name evidence="12" type="ORF">HZY85_08250</name>
</gene>
<evidence type="ECO:0000256" key="3">
    <source>
        <dbReference type="ARBA" id="ARBA00022679"/>
    </source>
</evidence>
<reference evidence="12 13" key="1">
    <citation type="submission" date="2020-07" db="EMBL/GenBank/DDBJ databases">
        <title>MOT database genomes.</title>
        <authorList>
            <person name="Joseph S."/>
            <person name="Aduse-Opoku J."/>
            <person name="Hashim A."/>
            <person name="Wade W."/>
            <person name="Curtis M."/>
        </authorList>
    </citation>
    <scope>NUCLEOTIDE SEQUENCE [LARGE SCALE GENOMIC DNA]</scope>
    <source>
        <strain evidence="12 13">CIP 106318</strain>
    </source>
</reference>
<evidence type="ECO:0000256" key="4">
    <source>
        <dbReference type="ARBA" id="ARBA00022960"/>
    </source>
</evidence>
<dbReference type="InterPro" id="IPR050644">
    <property type="entry name" value="PG_Glycine_Bridge_Synth"/>
</dbReference>
<keyword evidence="7" id="KW-0961">Cell wall biogenesis/degradation</keyword>
<comment type="caution">
    <text evidence="12">The sequence shown here is derived from an EMBL/GenBank/DDBJ whole genome shotgun (WGS) entry which is preliminary data.</text>
</comment>
<evidence type="ECO:0000256" key="8">
    <source>
        <dbReference type="ARBA" id="ARBA00039074"/>
    </source>
</evidence>
<dbReference type="InterPro" id="IPR003447">
    <property type="entry name" value="FEMABX"/>
</dbReference>
<dbReference type="SUPFAM" id="SSF55729">
    <property type="entry name" value="Acyl-CoA N-acyltransferases (Nat)"/>
    <property type="match status" value="2"/>
</dbReference>
<dbReference type="Gene3D" id="1.20.58.90">
    <property type="match status" value="1"/>
</dbReference>